<dbReference type="InterPro" id="IPR036465">
    <property type="entry name" value="vWFA_dom_sf"/>
</dbReference>
<dbReference type="InterPro" id="IPR025154">
    <property type="entry name" value="Put_metallopeptidase_dom"/>
</dbReference>
<reference evidence="3" key="1">
    <citation type="journal article" date="2021" name="PeerJ">
        <title>Extensive microbial diversity within the chicken gut microbiome revealed by metagenomics and culture.</title>
        <authorList>
            <person name="Gilroy R."/>
            <person name="Ravi A."/>
            <person name="Getino M."/>
            <person name="Pursley I."/>
            <person name="Horton D.L."/>
            <person name="Alikhan N.F."/>
            <person name="Baker D."/>
            <person name="Gharbi K."/>
            <person name="Hall N."/>
            <person name="Watson M."/>
            <person name="Adriaenssens E.M."/>
            <person name="Foster-Nyarko E."/>
            <person name="Jarju S."/>
            <person name="Secka A."/>
            <person name="Antonio M."/>
            <person name="Oren A."/>
            <person name="Chaudhuri R.R."/>
            <person name="La Ragione R."/>
            <person name="Hildebrand F."/>
            <person name="Pallen M.J."/>
        </authorList>
    </citation>
    <scope>NUCLEOTIDE SEQUENCE</scope>
    <source>
        <strain evidence="3">ChiSjej5B23-2810</strain>
    </source>
</reference>
<protein>
    <submittedName>
        <fullName evidence="3">Metallopeptidase</fullName>
    </submittedName>
</protein>
<dbReference type="AlphaFoldDB" id="A0A9D2T443"/>
<dbReference type="InterPro" id="IPR018698">
    <property type="entry name" value="VWA-like_dom"/>
</dbReference>
<accession>A0A9D2T443</accession>
<dbReference type="Proteomes" id="UP000823906">
    <property type="component" value="Unassembled WGS sequence"/>
</dbReference>
<gene>
    <name evidence="3" type="ORF">H9703_09675</name>
</gene>
<dbReference type="PANTHER" id="PTHR38730:SF1">
    <property type="entry name" value="SLL7028 PROTEIN"/>
    <property type="match status" value="1"/>
</dbReference>
<dbReference type="Pfam" id="PF09967">
    <property type="entry name" value="DUF2201"/>
    <property type="match status" value="1"/>
</dbReference>
<dbReference type="EMBL" id="DWWN01000069">
    <property type="protein sequence ID" value="HJC46378.1"/>
    <property type="molecule type" value="Genomic_DNA"/>
</dbReference>
<dbReference type="CDD" id="cd00198">
    <property type="entry name" value="vWFA"/>
    <property type="match status" value="1"/>
</dbReference>
<reference evidence="3" key="2">
    <citation type="submission" date="2021-04" db="EMBL/GenBank/DDBJ databases">
        <authorList>
            <person name="Gilroy R."/>
        </authorList>
    </citation>
    <scope>NUCLEOTIDE SEQUENCE</scope>
    <source>
        <strain evidence="3">ChiSjej5B23-2810</strain>
    </source>
</reference>
<evidence type="ECO:0000313" key="3">
    <source>
        <dbReference type="EMBL" id="HJC46378.1"/>
    </source>
</evidence>
<proteinExistence type="predicted"/>
<comment type="caution">
    <text evidence="3">The sequence shown here is derived from an EMBL/GenBank/DDBJ whole genome shotgun (WGS) entry which is preliminary data.</text>
</comment>
<sequence>MPHKQTQTEWEQAMARRVMEQIRGELYLDQRYLNAALGALPPAPLNSAQTAFATDGAHLYYPPGWVLELYRKNRRYLPRAWLHSLLHCILRHPWLRDRRDPELWGLACDIAVENVLDSLHTAATERPVGWVRQQTYARLRAQGGFLAAGPIYQALAGSSAAEREAMRAEFFCDSHRLWPADPDSPAARVQGRQWEQLGRQTQLEMEQAGQQAGASEGAQALQAQVQASRSRRSYRDFLRRFAVWREEPRLDPDEFDLGYYTYGLRTYGKLPLIEPLETRESKKIRDFVIVLDTSESTAGDLVKSFLRETFTLLKSQDSFFRQCRILVMQADNAVREETWLHDLGDLDRYTENFRLVGGGGTDFRPAFARIEQLRAEGPLREMQGALYFTDGKGTYPARRPPFDVAFLFLENGAPPPDVPPWAMRLVLHPEEFAPPPKGR</sequence>
<dbReference type="SUPFAM" id="SSF53300">
    <property type="entry name" value="vWA-like"/>
    <property type="match status" value="1"/>
</dbReference>
<feature type="domain" description="VWA-like" evidence="1">
    <location>
        <begin position="288"/>
        <end position="427"/>
    </location>
</feature>
<dbReference type="Pfam" id="PF13203">
    <property type="entry name" value="DUF2201_N"/>
    <property type="match status" value="1"/>
</dbReference>
<feature type="domain" description="Putative metallopeptidase" evidence="2">
    <location>
        <begin position="50"/>
        <end position="185"/>
    </location>
</feature>
<organism evidence="3 4">
    <name type="scientific">Candidatus Faecalibacterium faecigallinarum</name>
    <dbReference type="NCBI Taxonomy" id="2838577"/>
    <lineage>
        <taxon>Bacteria</taxon>
        <taxon>Bacillati</taxon>
        <taxon>Bacillota</taxon>
        <taxon>Clostridia</taxon>
        <taxon>Eubacteriales</taxon>
        <taxon>Oscillospiraceae</taxon>
        <taxon>Faecalibacterium</taxon>
    </lineage>
</organism>
<dbReference type="PANTHER" id="PTHR38730">
    <property type="entry name" value="SLL7028 PROTEIN"/>
    <property type="match status" value="1"/>
</dbReference>
<evidence type="ECO:0000259" key="1">
    <source>
        <dbReference type="Pfam" id="PF09967"/>
    </source>
</evidence>
<name>A0A9D2T443_9FIRM</name>
<evidence type="ECO:0000313" key="4">
    <source>
        <dbReference type="Proteomes" id="UP000823906"/>
    </source>
</evidence>
<evidence type="ECO:0000259" key="2">
    <source>
        <dbReference type="Pfam" id="PF13203"/>
    </source>
</evidence>